<dbReference type="SUPFAM" id="SSF53098">
    <property type="entry name" value="Ribonuclease H-like"/>
    <property type="match status" value="1"/>
</dbReference>
<dbReference type="InterPro" id="IPR012337">
    <property type="entry name" value="RNaseH-like_sf"/>
</dbReference>
<dbReference type="InterPro" id="IPR015378">
    <property type="entry name" value="Transposase-like_Mu_C"/>
</dbReference>
<feature type="region of interest" description="Disordered" evidence="1">
    <location>
        <begin position="478"/>
        <end position="516"/>
    </location>
</feature>
<sequence>MRRLLALREEGALTTGQVRTVAQCLEVTERTVWRWLAAAGRDPAAAREPGSRAQSSTRFTITPEVRHLLALWKGNVAAVHRELAARAARQQPPAAPPSLPTLHRAIQRDLSAGERAGLTAGERAARKHDVFLTRPRGHRNQVWEADHVQAPVLVLVDGQERRPWITWFVDCATDAIAGVAVTPGYPSRESVLVALRSAVLRTSPYGPVGGLPEKVRIDRGKDFLSRTVTAAFGALAVTVEPLPAYTPHLKGTVEGLNRSVERMHLAALPGYAHQPRPGRRPQPVDRSALLSFEEFTAGLLTWVTWWNTEHRPAPLRGRTPLEAWQEDPTPIRDIPPADLWSFTLEDDRAGSRLVTTRGVKFKGRFYVSPWMTGRAGTRVSVRYMPHHRHEIELFDPTTGRHLTTAHLADEATREQIAAVRRARAARTRRLAKDLENAQRARNERHGATTEPSAPRPIDPLTAAEAGRELAASTHTDLTALARPDLIPPTAPPAHWNTPPGLLTASPAADPTGKKTP</sequence>
<accession>A0ABW2G3C3</accession>
<feature type="region of interest" description="Disordered" evidence="1">
    <location>
        <begin position="433"/>
        <end position="459"/>
    </location>
</feature>
<organism evidence="3 4">
    <name type="scientific">Kitasatospora paranensis</name>
    <dbReference type="NCBI Taxonomy" id="258053"/>
    <lineage>
        <taxon>Bacteria</taxon>
        <taxon>Bacillati</taxon>
        <taxon>Actinomycetota</taxon>
        <taxon>Actinomycetes</taxon>
        <taxon>Kitasatosporales</taxon>
        <taxon>Streptomycetaceae</taxon>
        <taxon>Kitasatospora</taxon>
    </lineage>
</organism>
<evidence type="ECO:0000313" key="3">
    <source>
        <dbReference type="EMBL" id="MFC7182804.1"/>
    </source>
</evidence>
<dbReference type="PROSITE" id="PS50994">
    <property type="entry name" value="INTEGRASE"/>
    <property type="match status" value="1"/>
</dbReference>
<comment type="caution">
    <text evidence="3">The sequence shown here is derived from an EMBL/GenBank/DDBJ whole genome shotgun (WGS) entry which is preliminary data.</text>
</comment>
<keyword evidence="4" id="KW-1185">Reference proteome</keyword>
<dbReference type="InterPro" id="IPR036397">
    <property type="entry name" value="RNaseH_sf"/>
</dbReference>
<gene>
    <name evidence="3" type="ORF">ACFQMG_24960</name>
</gene>
<dbReference type="RefSeq" id="WP_380232069.1">
    <property type="nucleotide sequence ID" value="NZ_BAABKV010000001.1"/>
</dbReference>
<name>A0ABW2G3C3_9ACTN</name>
<dbReference type="EMBL" id="JBHTAJ010000053">
    <property type="protein sequence ID" value="MFC7182804.1"/>
    <property type="molecule type" value="Genomic_DNA"/>
</dbReference>
<reference evidence="4" key="1">
    <citation type="journal article" date="2019" name="Int. J. Syst. Evol. Microbiol.">
        <title>The Global Catalogue of Microorganisms (GCM) 10K type strain sequencing project: providing services to taxonomists for standard genome sequencing and annotation.</title>
        <authorList>
            <consortium name="The Broad Institute Genomics Platform"/>
            <consortium name="The Broad Institute Genome Sequencing Center for Infectious Disease"/>
            <person name="Wu L."/>
            <person name="Ma J."/>
        </authorList>
    </citation>
    <scope>NUCLEOTIDE SEQUENCE [LARGE SCALE GENOMIC DNA]</scope>
    <source>
        <strain evidence="4">CGMCC 1.12859</strain>
    </source>
</reference>
<feature type="domain" description="Integrase catalytic" evidence="2">
    <location>
        <begin position="131"/>
        <end position="328"/>
    </location>
</feature>
<evidence type="ECO:0000256" key="1">
    <source>
        <dbReference type="SAM" id="MobiDB-lite"/>
    </source>
</evidence>
<feature type="compositionally biased region" description="Basic and acidic residues" evidence="1">
    <location>
        <begin position="433"/>
        <end position="447"/>
    </location>
</feature>
<dbReference type="Pfam" id="PF09299">
    <property type="entry name" value="Mu-transpos_C"/>
    <property type="match status" value="1"/>
</dbReference>
<evidence type="ECO:0000313" key="4">
    <source>
        <dbReference type="Proteomes" id="UP001596435"/>
    </source>
</evidence>
<dbReference type="Proteomes" id="UP001596435">
    <property type="component" value="Unassembled WGS sequence"/>
</dbReference>
<proteinExistence type="predicted"/>
<dbReference type="Gene3D" id="3.30.420.10">
    <property type="entry name" value="Ribonuclease H-like superfamily/Ribonuclease H"/>
    <property type="match status" value="1"/>
</dbReference>
<evidence type="ECO:0000259" key="2">
    <source>
        <dbReference type="PROSITE" id="PS50994"/>
    </source>
</evidence>
<protein>
    <submittedName>
        <fullName evidence="3">Mu transposase C-terminal domain-containing protein</fullName>
    </submittedName>
</protein>
<dbReference type="InterPro" id="IPR001584">
    <property type="entry name" value="Integrase_cat-core"/>
</dbReference>